<organism evidence="2 3">
    <name type="scientific">Pseudoduganella rivuli</name>
    <dbReference type="NCBI Taxonomy" id="2666085"/>
    <lineage>
        <taxon>Bacteria</taxon>
        <taxon>Pseudomonadati</taxon>
        <taxon>Pseudomonadota</taxon>
        <taxon>Betaproteobacteria</taxon>
        <taxon>Burkholderiales</taxon>
        <taxon>Oxalobacteraceae</taxon>
        <taxon>Telluria group</taxon>
        <taxon>Pseudoduganella</taxon>
    </lineage>
</organism>
<dbReference type="Proteomes" id="UP000446768">
    <property type="component" value="Unassembled WGS sequence"/>
</dbReference>
<accession>A0A7X2LU17</accession>
<evidence type="ECO:0000313" key="3">
    <source>
        <dbReference type="Proteomes" id="UP000446768"/>
    </source>
</evidence>
<feature type="region of interest" description="Disordered" evidence="1">
    <location>
        <begin position="59"/>
        <end position="80"/>
    </location>
</feature>
<reference evidence="2 3" key="1">
    <citation type="submission" date="2019-11" db="EMBL/GenBank/DDBJ databases">
        <title>Novel species isolated from a subtropical stream in China.</title>
        <authorList>
            <person name="Lu H."/>
        </authorList>
    </citation>
    <scope>NUCLEOTIDE SEQUENCE [LARGE SCALE GENOMIC DNA]</scope>
    <source>
        <strain evidence="2 3">FT92W</strain>
    </source>
</reference>
<comment type="caution">
    <text evidence="2">The sequence shown here is derived from an EMBL/GenBank/DDBJ whole genome shotgun (WGS) entry which is preliminary data.</text>
</comment>
<evidence type="ECO:0000256" key="1">
    <source>
        <dbReference type="SAM" id="MobiDB-lite"/>
    </source>
</evidence>
<keyword evidence="3" id="KW-1185">Reference proteome</keyword>
<evidence type="ECO:0000313" key="2">
    <source>
        <dbReference type="EMBL" id="MRV72572.1"/>
    </source>
</evidence>
<sequence length="143" mass="16028">MSNNLKKFALKALSILHLRDGNDDLMYADGPDGQPDLNRPMRAHLYGPGTKQYAVARAEQSNRTMDRMKRKGKADLSSDEQVKENAKFLARCTAQLENVEYENLSGDDLHMAVYNDLELCFIPAQIDKFIGDTANFTAQPSTT</sequence>
<dbReference type="RefSeq" id="WP_154374280.1">
    <property type="nucleotide sequence ID" value="NZ_WKJJ01000007.1"/>
</dbReference>
<gene>
    <name evidence="2" type="ORF">GJ700_12725</name>
</gene>
<proteinExistence type="predicted"/>
<dbReference type="AlphaFoldDB" id="A0A7X2LU17"/>
<protein>
    <submittedName>
        <fullName evidence="2">Uncharacterized protein</fullName>
    </submittedName>
</protein>
<dbReference type="EMBL" id="WKJJ01000007">
    <property type="protein sequence ID" value="MRV72572.1"/>
    <property type="molecule type" value="Genomic_DNA"/>
</dbReference>
<name>A0A7X2LU17_9BURK</name>